<reference evidence="2 3" key="1">
    <citation type="submission" date="2019-09" db="EMBL/GenBank/DDBJ databases">
        <title>Phylogeny of genus Pseudoclavibacter and closely related genus.</title>
        <authorList>
            <person name="Li Y."/>
        </authorList>
    </citation>
    <scope>NUCLEOTIDE SEQUENCE [LARGE SCALE GENOMIC DNA]</scope>
    <source>
        <strain evidence="2 3">DSM 23821</strain>
    </source>
</reference>
<sequence>MGKVTASDAVDVLSAAGVTVVPLDHDAAELDLGLGVDEDRVRIQLTAPRTPPTIRELARVARPDRPAFALAMLDAAGRLQETLRARTVDPRALEATTAAMRAVLPADLLDRTTSVLRDVALRALPQESMQRVMTELRGAIGASLPPVPEGAPSVTYVVEQANESLRLAAQLLPQVSVVSVRDRSAIIAGHQLDATDAPKRQQAPARRGRVPWGRYALMRALARTREPRTQSELAVECGLSQAAISQHLTALGGEVERGRGHVVATAFEPLWDRFLLEYPGPRGLRTAWYSLDPVPEQVQRLTREAPDEAVLLVSGDAAADLLVPWRIPRRTVAYAREGFDPSSLGFTAALSSEATLELIVPTDATIWSTARAWRADRGATAEIVDPLIAAWDVLRSGGPDAEDAARHLRDQAAATWQS</sequence>
<dbReference type="InterPro" id="IPR036388">
    <property type="entry name" value="WH-like_DNA-bd_sf"/>
</dbReference>
<protein>
    <submittedName>
        <fullName evidence="2">ArsR family transcriptional regulator</fullName>
    </submittedName>
</protein>
<dbReference type="SUPFAM" id="SSF46785">
    <property type="entry name" value="Winged helix' DNA-binding domain"/>
    <property type="match status" value="1"/>
</dbReference>
<gene>
    <name evidence="2" type="ORF">F8O01_13400</name>
</gene>
<dbReference type="OrthoDB" id="3338463at2"/>
<dbReference type="EMBL" id="WBJZ01000018">
    <property type="protein sequence ID" value="KAB1654546.1"/>
    <property type="molecule type" value="Genomic_DNA"/>
</dbReference>
<dbReference type="RefSeq" id="WP_158041462.1">
    <property type="nucleotide sequence ID" value="NZ_JACCFV010000001.1"/>
</dbReference>
<dbReference type="GO" id="GO:0003700">
    <property type="term" value="F:DNA-binding transcription factor activity"/>
    <property type="evidence" value="ECO:0007669"/>
    <property type="project" value="InterPro"/>
</dbReference>
<name>A0A7J5BP44_9MICO</name>
<dbReference type="AlphaFoldDB" id="A0A7J5BP44"/>
<accession>A0A7J5BP44</accession>
<dbReference type="Proteomes" id="UP000467240">
    <property type="component" value="Unassembled WGS sequence"/>
</dbReference>
<proteinExistence type="predicted"/>
<dbReference type="InterPro" id="IPR001845">
    <property type="entry name" value="HTH_ArsR_DNA-bd_dom"/>
</dbReference>
<keyword evidence="3" id="KW-1185">Reference proteome</keyword>
<comment type="caution">
    <text evidence="2">The sequence shown here is derived from an EMBL/GenBank/DDBJ whole genome shotgun (WGS) entry which is preliminary data.</text>
</comment>
<evidence type="ECO:0000313" key="2">
    <source>
        <dbReference type="EMBL" id="KAB1654546.1"/>
    </source>
</evidence>
<feature type="domain" description="HTH arsR-type" evidence="1">
    <location>
        <begin position="214"/>
        <end position="251"/>
    </location>
</feature>
<dbReference type="InterPro" id="IPR036390">
    <property type="entry name" value="WH_DNA-bd_sf"/>
</dbReference>
<evidence type="ECO:0000259" key="1">
    <source>
        <dbReference type="Pfam" id="PF01022"/>
    </source>
</evidence>
<dbReference type="Pfam" id="PF01022">
    <property type="entry name" value="HTH_5"/>
    <property type="match status" value="1"/>
</dbReference>
<dbReference type="Gene3D" id="1.10.10.10">
    <property type="entry name" value="Winged helix-like DNA-binding domain superfamily/Winged helix DNA-binding domain"/>
    <property type="match status" value="1"/>
</dbReference>
<organism evidence="2 3">
    <name type="scientific">Pseudoclavibacter chungangensis</name>
    <dbReference type="NCBI Taxonomy" id="587635"/>
    <lineage>
        <taxon>Bacteria</taxon>
        <taxon>Bacillati</taxon>
        <taxon>Actinomycetota</taxon>
        <taxon>Actinomycetes</taxon>
        <taxon>Micrococcales</taxon>
        <taxon>Microbacteriaceae</taxon>
        <taxon>Pseudoclavibacter</taxon>
    </lineage>
</organism>
<evidence type="ECO:0000313" key="3">
    <source>
        <dbReference type="Proteomes" id="UP000467240"/>
    </source>
</evidence>